<protein>
    <submittedName>
        <fullName evidence="2">Uncharacterized protein</fullName>
    </submittedName>
</protein>
<dbReference type="EMBL" id="BMRE01000018">
    <property type="protein sequence ID" value="GGU46292.1"/>
    <property type="molecule type" value="Genomic_DNA"/>
</dbReference>
<reference evidence="3" key="1">
    <citation type="journal article" date="2019" name="Int. J. Syst. Evol. Microbiol.">
        <title>The Global Catalogue of Microorganisms (GCM) 10K type strain sequencing project: providing services to taxonomists for standard genome sequencing and annotation.</title>
        <authorList>
            <consortium name="The Broad Institute Genomics Platform"/>
            <consortium name="The Broad Institute Genome Sequencing Center for Infectious Disease"/>
            <person name="Wu L."/>
            <person name="Ma J."/>
        </authorList>
    </citation>
    <scope>NUCLEOTIDE SEQUENCE [LARGE SCALE GENOMIC DNA]</scope>
    <source>
        <strain evidence="3">JCM 3296</strain>
    </source>
</reference>
<keyword evidence="3" id="KW-1185">Reference proteome</keyword>
<name>A0ABQ2UP61_9PSEU</name>
<feature type="transmembrane region" description="Helical" evidence="1">
    <location>
        <begin position="15"/>
        <end position="36"/>
    </location>
</feature>
<gene>
    <name evidence="2" type="ORF">GCM10010178_43670</name>
</gene>
<evidence type="ECO:0000256" key="1">
    <source>
        <dbReference type="SAM" id="Phobius"/>
    </source>
</evidence>
<dbReference type="Proteomes" id="UP000649573">
    <property type="component" value="Unassembled WGS sequence"/>
</dbReference>
<evidence type="ECO:0000313" key="2">
    <source>
        <dbReference type="EMBL" id="GGU46292.1"/>
    </source>
</evidence>
<keyword evidence="1" id="KW-1133">Transmembrane helix</keyword>
<keyword evidence="1" id="KW-0472">Membrane</keyword>
<evidence type="ECO:0000313" key="3">
    <source>
        <dbReference type="Proteomes" id="UP000649573"/>
    </source>
</evidence>
<keyword evidence="1" id="KW-0812">Transmembrane</keyword>
<sequence length="170" mass="17831">MNEETAAGTGLGKRVLTYAATLLVAAVAIYGISEFLTPVQPPKKGDCASLTGTIGAGRYRPVDCSDSSANYVAEGTVARSQSCPNSDDLSWVPVRAVDPDLRFCLVPLYVEGECYTSAKSGYDLVVAGCGEQDAFRVTVVSRNVPAPACGAGAQIRAYPEIKLSYCLSHA</sequence>
<proteinExistence type="predicted"/>
<accession>A0ABQ2UP61</accession>
<comment type="caution">
    <text evidence="2">The sequence shown here is derived from an EMBL/GenBank/DDBJ whole genome shotgun (WGS) entry which is preliminary data.</text>
</comment>
<organism evidence="2 3">
    <name type="scientific">Lentzea flava</name>
    <dbReference type="NCBI Taxonomy" id="103732"/>
    <lineage>
        <taxon>Bacteria</taxon>
        <taxon>Bacillati</taxon>
        <taxon>Actinomycetota</taxon>
        <taxon>Actinomycetes</taxon>
        <taxon>Pseudonocardiales</taxon>
        <taxon>Pseudonocardiaceae</taxon>
        <taxon>Lentzea</taxon>
    </lineage>
</organism>